<reference evidence="2" key="1">
    <citation type="journal article" date="2012" name="BMC Biol.">
        <title>Comprehensive microarray-based analysis for stage-specific larval camouflage pattern-associated genes in the swallowtail butterfly, Papilio xuthus.</title>
        <authorList>
            <person name="Futahashi R."/>
            <person name="Shirataki H."/>
            <person name="Narita T."/>
            <person name="Mita K."/>
            <person name="Fujiwara H."/>
        </authorList>
    </citation>
    <scope>NUCLEOTIDE SEQUENCE</scope>
    <source>
        <tissue evidence="2">Epidermis</tissue>
    </source>
</reference>
<accession>I4DKJ0</accession>
<name>I4DKJ0_PAPXU</name>
<evidence type="ECO:0000313" key="2">
    <source>
        <dbReference type="EMBL" id="BAM18430.1"/>
    </source>
</evidence>
<dbReference type="AlphaFoldDB" id="I4DKJ0"/>
<protein>
    <submittedName>
        <fullName evidence="2">Uncharacterized protein</fullName>
    </submittedName>
</protein>
<proteinExistence type="evidence at transcript level"/>
<organism evidence="2">
    <name type="scientific">Papilio xuthus</name>
    <name type="common">Asian swallowtail butterfly</name>
    <dbReference type="NCBI Taxonomy" id="66420"/>
    <lineage>
        <taxon>Eukaryota</taxon>
        <taxon>Metazoa</taxon>
        <taxon>Ecdysozoa</taxon>
        <taxon>Arthropoda</taxon>
        <taxon>Hexapoda</taxon>
        <taxon>Insecta</taxon>
        <taxon>Pterygota</taxon>
        <taxon>Neoptera</taxon>
        <taxon>Endopterygota</taxon>
        <taxon>Lepidoptera</taxon>
        <taxon>Glossata</taxon>
        <taxon>Ditrysia</taxon>
        <taxon>Papilionoidea</taxon>
        <taxon>Papilionidae</taxon>
        <taxon>Papilioninae</taxon>
        <taxon>Papilio</taxon>
    </lineage>
</organism>
<dbReference type="EMBL" id="AK401808">
    <property type="protein sequence ID" value="BAM18430.1"/>
    <property type="molecule type" value="mRNA"/>
</dbReference>
<evidence type="ECO:0000256" key="1">
    <source>
        <dbReference type="SAM" id="MobiDB-lite"/>
    </source>
</evidence>
<feature type="compositionally biased region" description="Basic and acidic residues" evidence="1">
    <location>
        <begin position="22"/>
        <end position="32"/>
    </location>
</feature>
<feature type="region of interest" description="Disordered" evidence="1">
    <location>
        <begin position="1"/>
        <end position="36"/>
    </location>
</feature>
<sequence length="333" mass="38550">MYCDADSNSDDESQAPLRKPNKKENSKNKPFEGHGIGYHQGKTVVIKLPAVETYRVPDVPTFHLFDYFSKAPQVLSQTLTEKSGFRGRIVPLQHSLIPLPPAEERRPVLPKAKQPDQYKMIEMRPENLPDDDNIAPPIPEENLKKYQSDIKHYINNIMFANKKEKDDLDQKPIKLEAVNQADEDYDYPIEVSNIYKIRNDYSGFYTPKQNYNSGYEGLNVRDKDKIVKYDTNTNMNGHDNENKSDVVLSPNLPYYETKDFSKHNNGDDFEEEISYKTSNPIHKQNKQNFVPRLSNNIFFIQMIIKIMNLITKTRLLATGITIMNLKNTNMRAI</sequence>